<reference evidence="2 3" key="1">
    <citation type="submission" date="2019-01" db="EMBL/GenBank/DDBJ databases">
        <authorList>
            <person name="Brito A."/>
        </authorList>
    </citation>
    <scope>NUCLEOTIDE SEQUENCE [LARGE SCALE GENOMIC DNA]</scope>
    <source>
        <strain evidence="2">1</strain>
    </source>
</reference>
<evidence type="ECO:0000313" key="3">
    <source>
        <dbReference type="Proteomes" id="UP000320055"/>
    </source>
</evidence>
<feature type="compositionally biased region" description="Basic and acidic residues" evidence="1">
    <location>
        <begin position="18"/>
        <end position="28"/>
    </location>
</feature>
<feature type="region of interest" description="Disordered" evidence="1">
    <location>
        <begin position="1"/>
        <end position="54"/>
    </location>
</feature>
<evidence type="ECO:0000256" key="1">
    <source>
        <dbReference type="SAM" id="MobiDB-lite"/>
    </source>
</evidence>
<dbReference type="RefSeq" id="WP_222427387.1">
    <property type="nucleotide sequence ID" value="NZ_LR214361.1"/>
</dbReference>
<feature type="compositionally biased region" description="Polar residues" evidence="1">
    <location>
        <begin position="1"/>
        <end position="16"/>
    </location>
</feature>
<organism evidence="2 3">
    <name type="scientific">Hyella patelloides LEGE 07179</name>
    <dbReference type="NCBI Taxonomy" id="945734"/>
    <lineage>
        <taxon>Bacteria</taxon>
        <taxon>Bacillati</taxon>
        <taxon>Cyanobacteriota</taxon>
        <taxon>Cyanophyceae</taxon>
        <taxon>Pleurocapsales</taxon>
        <taxon>Hyellaceae</taxon>
        <taxon>Hyella</taxon>
    </lineage>
</organism>
<sequence>MNFHNDSNSEKFTNVSHDCADDADRGDVDGYEPLPDVRASGNGRWTKNLEGDRDDDCDACRYDDVNVDDS</sequence>
<dbReference type="EMBL" id="CAACVJ010000587">
    <property type="protein sequence ID" value="VEP17555.1"/>
    <property type="molecule type" value="Genomic_DNA"/>
</dbReference>
<evidence type="ECO:0000313" key="2">
    <source>
        <dbReference type="EMBL" id="VEP17555.1"/>
    </source>
</evidence>
<proteinExistence type="predicted"/>
<gene>
    <name evidence="2" type="ORF">H1P_6270017</name>
</gene>
<protein>
    <submittedName>
        <fullName evidence="2">Uncharacterized protein</fullName>
    </submittedName>
</protein>
<dbReference type="Proteomes" id="UP000320055">
    <property type="component" value="Unassembled WGS sequence"/>
</dbReference>
<dbReference type="AlphaFoldDB" id="A0A563W1N7"/>
<name>A0A563W1N7_9CYAN</name>
<accession>A0A563W1N7</accession>
<keyword evidence="3" id="KW-1185">Reference proteome</keyword>